<dbReference type="EMBL" id="JALJOV010001054">
    <property type="protein sequence ID" value="KAK9855476.1"/>
    <property type="molecule type" value="Genomic_DNA"/>
</dbReference>
<name>A0AAW1SRJ7_9CHLO</name>
<dbReference type="AlphaFoldDB" id="A0AAW1SRJ7"/>
<organism evidence="1 2">
    <name type="scientific">Apatococcus fuscideae</name>
    <dbReference type="NCBI Taxonomy" id="2026836"/>
    <lineage>
        <taxon>Eukaryota</taxon>
        <taxon>Viridiplantae</taxon>
        <taxon>Chlorophyta</taxon>
        <taxon>core chlorophytes</taxon>
        <taxon>Trebouxiophyceae</taxon>
        <taxon>Chlorellales</taxon>
        <taxon>Chlorellaceae</taxon>
        <taxon>Apatococcus</taxon>
    </lineage>
</organism>
<proteinExistence type="predicted"/>
<evidence type="ECO:0000313" key="1">
    <source>
        <dbReference type="EMBL" id="KAK9855476.1"/>
    </source>
</evidence>
<evidence type="ECO:0000313" key="2">
    <source>
        <dbReference type="Proteomes" id="UP001485043"/>
    </source>
</evidence>
<protein>
    <submittedName>
        <fullName evidence="1">Uncharacterized protein</fullName>
    </submittedName>
</protein>
<keyword evidence="2" id="KW-1185">Reference proteome</keyword>
<sequence length="105" mass="12054">MYRELALTRDRRRVQPARDAFEIPGKSISETGVKEWQSGTSNLLLLSLTRHATPRTRFSFWSIWTTQTRLTSSDSQACSTSGSCSHSHIQELLIRPWANKLWCSQ</sequence>
<accession>A0AAW1SRJ7</accession>
<comment type="caution">
    <text evidence="1">The sequence shown here is derived from an EMBL/GenBank/DDBJ whole genome shotgun (WGS) entry which is preliminary data.</text>
</comment>
<reference evidence="1 2" key="1">
    <citation type="journal article" date="2024" name="Nat. Commun.">
        <title>Phylogenomics reveals the evolutionary origins of lichenization in chlorophyte algae.</title>
        <authorList>
            <person name="Puginier C."/>
            <person name="Libourel C."/>
            <person name="Otte J."/>
            <person name="Skaloud P."/>
            <person name="Haon M."/>
            <person name="Grisel S."/>
            <person name="Petersen M."/>
            <person name="Berrin J.G."/>
            <person name="Delaux P.M."/>
            <person name="Dal Grande F."/>
            <person name="Keller J."/>
        </authorList>
    </citation>
    <scope>NUCLEOTIDE SEQUENCE [LARGE SCALE GENOMIC DNA]</scope>
    <source>
        <strain evidence="1 2">SAG 2523</strain>
    </source>
</reference>
<dbReference type="Proteomes" id="UP001485043">
    <property type="component" value="Unassembled WGS sequence"/>
</dbReference>
<gene>
    <name evidence="1" type="ORF">WJX84_000631</name>
</gene>